<dbReference type="PROSITE" id="PS01124">
    <property type="entry name" value="HTH_ARAC_FAMILY_2"/>
    <property type="match status" value="1"/>
</dbReference>
<dbReference type="SUPFAM" id="SSF46689">
    <property type="entry name" value="Homeodomain-like"/>
    <property type="match status" value="1"/>
</dbReference>
<keyword evidence="1" id="KW-0805">Transcription regulation</keyword>
<keyword evidence="4" id="KW-0812">Transmembrane</keyword>
<dbReference type="Gene3D" id="1.10.10.60">
    <property type="entry name" value="Homeodomain-like"/>
    <property type="match status" value="2"/>
</dbReference>
<dbReference type="EMBL" id="CP130319">
    <property type="protein sequence ID" value="WNR43038.1"/>
    <property type="molecule type" value="Genomic_DNA"/>
</dbReference>
<dbReference type="InterPro" id="IPR009057">
    <property type="entry name" value="Homeodomain-like_sf"/>
</dbReference>
<keyword evidence="4" id="KW-0472">Membrane</keyword>
<evidence type="ECO:0000256" key="1">
    <source>
        <dbReference type="ARBA" id="ARBA00023015"/>
    </source>
</evidence>
<accession>A0AA96RH80</accession>
<organism evidence="6 7">
    <name type="scientific">Paenibacillus roseopurpureus</name>
    <dbReference type="NCBI Taxonomy" id="2918901"/>
    <lineage>
        <taxon>Bacteria</taxon>
        <taxon>Bacillati</taxon>
        <taxon>Bacillota</taxon>
        <taxon>Bacilli</taxon>
        <taxon>Bacillales</taxon>
        <taxon>Paenibacillaceae</taxon>
        <taxon>Paenibacillus</taxon>
    </lineage>
</organism>
<dbReference type="PANTHER" id="PTHR43280">
    <property type="entry name" value="ARAC-FAMILY TRANSCRIPTIONAL REGULATOR"/>
    <property type="match status" value="1"/>
</dbReference>
<proteinExistence type="predicted"/>
<evidence type="ECO:0000313" key="7">
    <source>
        <dbReference type="Proteomes" id="UP001304650"/>
    </source>
</evidence>
<keyword evidence="4" id="KW-1133">Transmembrane helix</keyword>
<dbReference type="GO" id="GO:0003700">
    <property type="term" value="F:DNA-binding transcription factor activity"/>
    <property type="evidence" value="ECO:0007669"/>
    <property type="project" value="InterPro"/>
</dbReference>
<dbReference type="InterPro" id="IPR018060">
    <property type="entry name" value="HTH_AraC"/>
</dbReference>
<dbReference type="PANTHER" id="PTHR43280:SF2">
    <property type="entry name" value="HTH-TYPE TRANSCRIPTIONAL REGULATOR EXSA"/>
    <property type="match status" value="1"/>
</dbReference>
<reference evidence="6" key="1">
    <citation type="submission" date="2022-02" db="EMBL/GenBank/DDBJ databases">
        <title>Paenibacillus sp. MBLB1832 Whole Genome Shotgun Sequencing.</title>
        <authorList>
            <person name="Hwang C.Y."/>
            <person name="Cho E.-S."/>
            <person name="Seo M.-J."/>
        </authorList>
    </citation>
    <scope>NUCLEOTIDE SEQUENCE</scope>
    <source>
        <strain evidence="6">MBLB1832</strain>
    </source>
</reference>
<gene>
    <name evidence="6" type="ORF">MJB10_18205</name>
</gene>
<dbReference type="RefSeq" id="WP_314796970.1">
    <property type="nucleotide sequence ID" value="NZ_CP130319.1"/>
</dbReference>
<dbReference type="Proteomes" id="UP001304650">
    <property type="component" value="Chromosome"/>
</dbReference>
<dbReference type="GO" id="GO:0043565">
    <property type="term" value="F:sequence-specific DNA binding"/>
    <property type="evidence" value="ECO:0007669"/>
    <property type="project" value="InterPro"/>
</dbReference>
<name>A0AA96RH80_9BACL</name>
<evidence type="ECO:0000256" key="4">
    <source>
        <dbReference type="SAM" id="Phobius"/>
    </source>
</evidence>
<dbReference type="AlphaFoldDB" id="A0AA96RH80"/>
<dbReference type="SMART" id="SM00342">
    <property type="entry name" value="HTH_ARAC"/>
    <property type="match status" value="1"/>
</dbReference>
<keyword evidence="7" id="KW-1185">Reference proteome</keyword>
<evidence type="ECO:0000256" key="2">
    <source>
        <dbReference type="ARBA" id="ARBA00023125"/>
    </source>
</evidence>
<keyword evidence="2" id="KW-0238">DNA-binding</keyword>
<feature type="transmembrane region" description="Helical" evidence="4">
    <location>
        <begin position="283"/>
        <end position="309"/>
    </location>
</feature>
<evidence type="ECO:0000256" key="3">
    <source>
        <dbReference type="ARBA" id="ARBA00023163"/>
    </source>
</evidence>
<evidence type="ECO:0000313" key="6">
    <source>
        <dbReference type="EMBL" id="WNR43038.1"/>
    </source>
</evidence>
<dbReference type="Pfam" id="PF12833">
    <property type="entry name" value="HTH_18"/>
    <property type="match status" value="1"/>
</dbReference>
<keyword evidence="3" id="KW-0804">Transcription</keyword>
<evidence type="ECO:0000259" key="5">
    <source>
        <dbReference type="PROSITE" id="PS01124"/>
    </source>
</evidence>
<sequence>MILVPLLLAFLSYKQYSGVLETQISDYNLSMLQQTEKVMDEHFGNVEQQVLGLTQEPLVQRLLNTPTEMDNQDKYNLSQLIALLNRVKAKDIYVKGIYIYFNRSDMVVTDSSKFNPPDFFETAKLQSGGDYQQWKTMMGEHHKLDYIHEQQISSSVSANEKVIGLLQSVSSKNSQDAFATIVIWIGASDVDKLLDTAFKRNQAAVYLFDNQNQILLYYGDEKIRSALPLENVLPLRTDRIRLTGAGKEFIVSRVSDELKKRSIVSVVPTEFIERDLRGTRNTFIWLSLGMITLSMLIAYLLAYISYLPVKRLMGKLQKRMTGQPDLYATKNEFDMIAFAAESAWAEKDKMSTILKSQAPNIRNQLLIQFLKGNVAWEDLSPQTLETVDVKFPHPYFLFILVHIDQFHKDSLAEKTFSKFVIGNILEHLGQYGDTAYVIDLDLEKIGVIYNIKSDQLDIRSLHSSIQEGITFIKNKFNNDVSIALGSIHEGTDGAVFSYNEALKAMEYRLIKGSNTVISYQDTLVEFNPSKYMYPLEIEMSLVSAIQHGDIKRTERLLDTVFELNLAQDKMPLDLARCLFFDLMCTAIKVLNETVASYQEVFESDRNPYDDLLACQTIRAMQETVRNIFQKLSLHMNEKRTSRSDSLKDRMLHYLKQNYHDPNMSLATMASYMNMNPTYLSNLIKEQVGRNFIELVNEFRVDEVKRLLINGDMTLQEIAQKVGYSNSVVLSRNFKKIEYTTPGEYRQFNRT</sequence>
<protein>
    <submittedName>
        <fullName evidence="6">AraC family transcriptional regulator</fullName>
    </submittedName>
</protein>
<feature type="domain" description="HTH araC/xylS-type" evidence="5">
    <location>
        <begin position="648"/>
        <end position="747"/>
    </location>
</feature>
<dbReference type="KEGG" id="proo:MJB10_18205"/>